<comment type="caution">
    <text evidence="1">The sequence shown here is derived from an EMBL/GenBank/DDBJ whole genome shotgun (WGS) entry which is preliminary data.</text>
</comment>
<reference evidence="1" key="2">
    <citation type="submission" date="2023-02" db="EMBL/GenBank/DDBJ databases">
        <authorList>
            <person name="Swenson N.G."/>
            <person name="Wegrzyn J.L."/>
            <person name="Mcevoy S.L."/>
        </authorList>
    </citation>
    <scope>NUCLEOTIDE SEQUENCE</scope>
    <source>
        <strain evidence="1">91603</strain>
        <tissue evidence="1">Leaf</tissue>
    </source>
</reference>
<evidence type="ECO:0000313" key="1">
    <source>
        <dbReference type="EMBL" id="KAI9152828.1"/>
    </source>
</evidence>
<organism evidence="1 2">
    <name type="scientific">Acer negundo</name>
    <name type="common">Box elder</name>
    <dbReference type="NCBI Taxonomy" id="4023"/>
    <lineage>
        <taxon>Eukaryota</taxon>
        <taxon>Viridiplantae</taxon>
        <taxon>Streptophyta</taxon>
        <taxon>Embryophyta</taxon>
        <taxon>Tracheophyta</taxon>
        <taxon>Spermatophyta</taxon>
        <taxon>Magnoliopsida</taxon>
        <taxon>eudicotyledons</taxon>
        <taxon>Gunneridae</taxon>
        <taxon>Pentapetalae</taxon>
        <taxon>rosids</taxon>
        <taxon>malvids</taxon>
        <taxon>Sapindales</taxon>
        <taxon>Sapindaceae</taxon>
        <taxon>Hippocastanoideae</taxon>
        <taxon>Acereae</taxon>
        <taxon>Acer</taxon>
    </lineage>
</organism>
<evidence type="ECO:0008006" key="3">
    <source>
        <dbReference type="Google" id="ProtNLM"/>
    </source>
</evidence>
<protein>
    <recommendedName>
        <fullName evidence="3">RNase H type-1 domain-containing protein</fullName>
    </recommendedName>
</protein>
<keyword evidence="2" id="KW-1185">Reference proteome</keyword>
<accession>A0AAD5I5B2</accession>
<reference evidence="1" key="1">
    <citation type="journal article" date="2022" name="Plant J.">
        <title>Strategies of tolerance reflected in two North American maple genomes.</title>
        <authorList>
            <person name="McEvoy S.L."/>
            <person name="Sezen U.U."/>
            <person name="Trouern-Trend A."/>
            <person name="McMahon S.M."/>
            <person name="Schaberg P.G."/>
            <person name="Yang J."/>
            <person name="Wegrzyn J.L."/>
            <person name="Swenson N.G."/>
        </authorList>
    </citation>
    <scope>NUCLEOTIDE SEQUENCE</scope>
    <source>
        <strain evidence="1">91603</strain>
    </source>
</reference>
<evidence type="ECO:0000313" key="2">
    <source>
        <dbReference type="Proteomes" id="UP001064489"/>
    </source>
</evidence>
<sequence>MDGWKTRLMDKAMEGWVNCKVKVSKGFALSSYLRETKSRFRRFSESYWDGRGVEGLDGESALPFLPAERVLIFNLDGSDLGSPSPTGMGGVLRDSMGKVLCLFYLFFGIKDSISAKILDIHKACDVVQSNRS</sequence>
<dbReference type="EMBL" id="JAJSOW010000108">
    <property type="protein sequence ID" value="KAI9152828.1"/>
    <property type="molecule type" value="Genomic_DNA"/>
</dbReference>
<proteinExistence type="predicted"/>
<dbReference type="AlphaFoldDB" id="A0AAD5I5B2"/>
<name>A0AAD5I5B2_ACENE</name>
<dbReference type="Proteomes" id="UP001064489">
    <property type="component" value="Chromosome 11"/>
</dbReference>
<gene>
    <name evidence="1" type="ORF">LWI28_001848</name>
</gene>